<evidence type="ECO:0000313" key="4">
    <source>
        <dbReference type="Proteomes" id="UP000014760"/>
    </source>
</evidence>
<dbReference type="SUPFAM" id="SSF63712">
    <property type="entry name" value="Nicotinic receptor ligand binding domain-like"/>
    <property type="match status" value="1"/>
</dbReference>
<dbReference type="OMA" id="CPPIIFI"/>
<reference evidence="2 4" key="2">
    <citation type="journal article" date="2013" name="Nature">
        <title>Insights into bilaterian evolution from three spiralian genomes.</title>
        <authorList>
            <person name="Simakov O."/>
            <person name="Marletaz F."/>
            <person name="Cho S.J."/>
            <person name="Edsinger-Gonzales E."/>
            <person name="Havlak P."/>
            <person name="Hellsten U."/>
            <person name="Kuo D.H."/>
            <person name="Larsson T."/>
            <person name="Lv J."/>
            <person name="Arendt D."/>
            <person name="Savage R."/>
            <person name="Osoegawa K."/>
            <person name="de Jong P."/>
            <person name="Grimwood J."/>
            <person name="Chapman J.A."/>
            <person name="Shapiro H."/>
            <person name="Aerts A."/>
            <person name="Otillar R.P."/>
            <person name="Terry A.Y."/>
            <person name="Boore J.L."/>
            <person name="Grigoriev I.V."/>
            <person name="Lindberg D.R."/>
            <person name="Seaver E.C."/>
            <person name="Weisblat D.A."/>
            <person name="Putnam N.H."/>
            <person name="Rokhsar D.S."/>
        </authorList>
    </citation>
    <scope>NUCLEOTIDE SEQUENCE</scope>
    <source>
        <strain evidence="2 4">I ESC-2004</strain>
    </source>
</reference>
<evidence type="ECO:0000259" key="1">
    <source>
        <dbReference type="Pfam" id="PF02931"/>
    </source>
</evidence>
<dbReference type="GO" id="GO:0005230">
    <property type="term" value="F:extracellular ligand-gated monoatomic ion channel activity"/>
    <property type="evidence" value="ECO:0007669"/>
    <property type="project" value="InterPro"/>
</dbReference>
<reference evidence="4" key="1">
    <citation type="submission" date="2012-12" db="EMBL/GenBank/DDBJ databases">
        <authorList>
            <person name="Hellsten U."/>
            <person name="Grimwood J."/>
            <person name="Chapman J.A."/>
            <person name="Shapiro H."/>
            <person name="Aerts A."/>
            <person name="Otillar R.P."/>
            <person name="Terry A.Y."/>
            <person name="Boore J.L."/>
            <person name="Simakov O."/>
            <person name="Marletaz F."/>
            <person name="Cho S.-J."/>
            <person name="Edsinger-Gonzales E."/>
            <person name="Havlak P."/>
            <person name="Kuo D.-H."/>
            <person name="Larsson T."/>
            <person name="Lv J."/>
            <person name="Arendt D."/>
            <person name="Savage R."/>
            <person name="Osoegawa K."/>
            <person name="de Jong P."/>
            <person name="Lindberg D.R."/>
            <person name="Seaver E.C."/>
            <person name="Weisblat D.A."/>
            <person name="Putnam N.H."/>
            <person name="Grigoriev I.V."/>
            <person name="Rokhsar D.S."/>
        </authorList>
    </citation>
    <scope>NUCLEOTIDE SEQUENCE</scope>
    <source>
        <strain evidence="4">I ESC-2004</strain>
    </source>
</reference>
<dbReference type="STRING" id="283909.R7V1U7"/>
<gene>
    <name evidence="2" type="ORF">CAPTEDRAFT_107199</name>
</gene>
<sequence length="156" mass="18407">WRDFRLKWDPKKFDDVSVARIFHYYVWIPDLEILQAFETTRNGVRVVLYSTGELLHIPPIKVKLRCYRQDDGDYNCPFSVASWVWDGSYVDLDYFEGKREIDLTDFIELPGTTVVGTTAEKKTMYYPCCPEPYPSMQFNITLRENWDQSLNEISPA</sequence>
<feature type="non-terminal residue" evidence="2">
    <location>
        <position position="1"/>
    </location>
</feature>
<accession>R7V1U7</accession>
<evidence type="ECO:0000313" key="2">
    <source>
        <dbReference type="EMBL" id="ELU12472.1"/>
    </source>
</evidence>
<name>R7V1U7_CAPTE</name>
<dbReference type="AlphaFoldDB" id="R7V1U7"/>
<protein>
    <recommendedName>
        <fullName evidence="1">Neurotransmitter-gated ion-channel ligand-binding domain-containing protein</fullName>
    </recommendedName>
</protein>
<proteinExistence type="predicted"/>
<dbReference type="InterPro" id="IPR006202">
    <property type="entry name" value="Neur_chan_lig-bd"/>
</dbReference>
<dbReference type="OrthoDB" id="410315at2759"/>
<evidence type="ECO:0000313" key="3">
    <source>
        <dbReference type="EnsemblMetazoa" id="CapteP107199"/>
    </source>
</evidence>
<dbReference type="HOGENOM" id="CLU_018074_2_2_1"/>
<dbReference type="EnsemblMetazoa" id="CapteT107199">
    <property type="protein sequence ID" value="CapteP107199"/>
    <property type="gene ID" value="CapteG107199"/>
</dbReference>
<dbReference type="EMBL" id="KB295934">
    <property type="protein sequence ID" value="ELU12472.1"/>
    <property type="molecule type" value="Genomic_DNA"/>
</dbReference>
<organism evidence="2">
    <name type="scientific">Capitella teleta</name>
    <name type="common">Polychaete worm</name>
    <dbReference type="NCBI Taxonomy" id="283909"/>
    <lineage>
        <taxon>Eukaryota</taxon>
        <taxon>Metazoa</taxon>
        <taxon>Spiralia</taxon>
        <taxon>Lophotrochozoa</taxon>
        <taxon>Annelida</taxon>
        <taxon>Polychaeta</taxon>
        <taxon>Sedentaria</taxon>
        <taxon>Scolecida</taxon>
        <taxon>Capitellidae</taxon>
        <taxon>Capitella</taxon>
    </lineage>
</organism>
<feature type="domain" description="Neurotransmitter-gated ion-channel ligand-binding" evidence="1">
    <location>
        <begin position="1"/>
        <end position="143"/>
    </location>
</feature>
<dbReference type="Proteomes" id="UP000014760">
    <property type="component" value="Unassembled WGS sequence"/>
</dbReference>
<reference evidence="3" key="3">
    <citation type="submission" date="2015-06" db="UniProtKB">
        <authorList>
            <consortium name="EnsemblMetazoa"/>
        </authorList>
    </citation>
    <scope>IDENTIFICATION</scope>
</reference>
<dbReference type="InterPro" id="IPR036734">
    <property type="entry name" value="Neur_chan_lig-bd_sf"/>
</dbReference>
<dbReference type="GO" id="GO:0016020">
    <property type="term" value="C:membrane"/>
    <property type="evidence" value="ECO:0007669"/>
    <property type="project" value="InterPro"/>
</dbReference>
<dbReference type="Pfam" id="PF02931">
    <property type="entry name" value="Neur_chan_LBD"/>
    <property type="match status" value="1"/>
</dbReference>
<dbReference type="EMBL" id="AMQN01019561">
    <property type="status" value="NOT_ANNOTATED_CDS"/>
    <property type="molecule type" value="Genomic_DNA"/>
</dbReference>
<keyword evidence="4" id="KW-1185">Reference proteome</keyword>
<dbReference type="Gene3D" id="2.70.170.10">
    <property type="entry name" value="Neurotransmitter-gated ion-channel ligand-binding domain"/>
    <property type="match status" value="1"/>
</dbReference>